<evidence type="ECO:0000256" key="1">
    <source>
        <dbReference type="ARBA" id="ARBA00004141"/>
    </source>
</evidence>
<feature type="transmembrane region" description="Helical" evidence="8">
    <location>
        <begin position="266"/>
        <end position="284"/>
    </location>
</feature>
<dbReference type="GO" id="GO:0004659">
    <property type="term" value="F:prenyltransferase activity"/>
    <property type="evidence" value="ECO:0007669"/>
    <property type="project" value="InterPro"/>
</dbReference>
<protein>
    <submittedName>
        <fullName evidence="9">Prenyltransferase</fullName>
    </submittedName>
</protein>
<feature type="transmembrane region" description="Helical" evidence="8">
    <location>
        <begin position="194"/>
        <end position="213"/>
    </location>
</feature>
<dbReference type="GO" id="GO:0042371">
    <property type="term" value="P:vitamin K biosynthetic process"/>
    <property type="evidence" value="ECO:0007669"/>
    <property type="project" value="TreeGrafter"/>
</dbReference>
<keyword evidence="4 9" id="KW-0808">Transferase</keyword>
<comment type="pathway">
    <text evidence="2">Quinol/quinone metabolism; menaquinone biosynthesis.</text>
</comment>
<dbReference type="PANTHER" id="PTHR13929">
    <property type="entry name" value="1,4-DIHYDROXY-2-NAPHTHOATE OCTAPRENYLTRANSFERASE"/>
    <property type="match status" value="1"/>
</dbReference>
<evidence type="ECO:0000256" key="6">
    <source>
        <dbReference type="ARBA" id="ARBA00022989"/>
    </source>
</evidence>
<organism evidence="9">
    <name type="scientific">Bellilinea caldifistulae</name>
    <dbReference type="NCBI Taxonomy" id="360411"/>
    <lineage>
        <taxon>Bacteria</taxon>
        <taxon>Bacillati</taxon>
        <taxon>Chloroflexota</taxon>
        <taxon>Anaerolineae</taxon>
        <taxon>Anaerolineales</taxon>
        <taxon>Anaerolineaceae</taxon>
        <taxon>Bellilinea</taxon>
    </lineage>
</organism>
<keyword evidence="3" id="KW-0474">Menaquinone biosynthesis</keyword>
<feature type="transmembrane region" description="Helical" evidence="8">
    <location>
        <begin position="304"/>
        <end position="331"/>
    </location>
</feature>
<proteinExistence type="predicted"/>
<accession>A0A7C4KZ61</accession>
<dbReference type="InterPro" id="IPR026046">
    <property type="entry name" value="UBIAD1"/>
</dbReference>
<evidence type="ECO:0000256" key="3">
    <source>
        <dbReference type="ARBA" id="ARBA00022428"/>
    </source>
</evidence>
<evidence type="ECO:0000256" key="4">
    <source>
        <dbReference type="ARBA" id="ARBA00022679"/>
    </source>
</evidence>
<comment type="subcellular location">
    <subcellularLocation>
        <location evidence="1">Membrane</location>
        <topology evidence="1">Multi-pass membrane protein</topology>
    </subcellularLocation>
</comment>
<dbReference type="PANTHER" id="PTHR13929:SF0">
    <property type="entry name" value="UBIA PRENYLTRANSFERASE DOMAIN-CONTAINING PROTEIN 1"/>
    <property type="match status" value="1"/>
</dbReference>
<keyword evidence="7 8" id="KW-0472">Membrane</keyword>
<evidence type="ECO:0000256" key="8">
    <source>
        <dbReference type="SAM" id="Phobius"/>
    </source>
</evidence>
<dbReference type="Pfam" id="PF01040">
    <property type="entry name" value="UbiA"/>
    <property type="match status" value="1"/>
</dbReference>
<comment type="caution">
    <text evidence="9">The sequence shown here is derived from an EMBL/GenBank/DDBJ whole genome shotgun (WGS) entry which is preliminary data.</text>
</comment>
<dbReference type="AlphaFoldDB" id="A0A7C4KZ61"/>
<evidence type="ECO:0000256" key="5">
    <source>
        <dbReference type="ARBA" id="ARBA00022692"/>
    </source>
</evidence>
<dbReference type="PIRSF" id="PIRSF005355">
    <property type="entry name" value="UBIAD1"/>
    <property type="match status" value="1"/>
</dbReference>
<dbReference type="InterPro" id="IPR000537">
    <property type="entry name" value="UbiA_prenyltransferase"/>
</dbReference>
<keyword evidence="5 8" id="KW-0812">Transmembrane</keyword>
<feature type="transmembrane region" description="Helical" evidence="8">
    <location>
        <begin position="32"/>
        <end position="56"/>
    </location>
</feature>
<dbReference type="InterPro" id="IPR044878">
    <property type="entry name" value="UbiA_sf"/>
</dbReference>
<keyword evidence="6 8" id="KW-1133">Transmembrane helix</keyword>
<dbReference type="GO" id="GO:0016020">
    <property type="term" value="C:membrane"/>
    <property type="evidence" value="ECO:0007669"/>
    <property type="project" value="UniProtKB-SubCell"/>
</dbReference>
<gene>
    <name evidence="9" type="ORF">ENT17_06200</name>
</gene>
<dbReference type="UniPathway" id="UPA00079"/>
<feature type="transmembrane region" description="Helical" evidence="8">
    <location>
        <begin position="127"/>
        <end position="158"/>
    </location>
</feature>
<evidence type="ECO:0000313" key="9">
    <source>
        <dbReference type="EMBL" id="HGS87196.1"/>
    </source>
</evidence>
<dbReference type="EMBL" id="DSXR01000059">
    <property type="protein sequence ID" value="HGS87196.1"/>
    <property type="molecule type" value="Genomic_DNA"/>
</dbReference>
<feature type="transmembrane region" description="Helical" evidence="8">
    <location>
        <begin position="170"/>
        <end position="188"/>
    </location>
</feature>
<dbReference type="GO" id="GO:0009234">
    <property type="term" value="P:menaquinone biosynthetic process"/>
    <property type="evidence" value="ECO:0007669"/>
    <property type="project" value="UniProtKB-UniPathway"/>
</dbReference>
<feature type="transmembrane region" description="Helical" evidence="8">
    <location>
        <begin position="241"/>
        <end position="260"/>
    </location>
</feature>
<reference evidence="9" key="1">
    <citation type="journal article" date="2020" name="mSystems">
        <title>Genome- and Community-Level Interaction Insights into Carbon Utilization and Element Cycling Functions of Hydrothermarchaeota in Hydrothermal Sediment.</title>
        <authorList>
            <person name="Zhou Z."/>
            <person name="Liu Y."/>
            <person name="Xu W."/>
            <person name="Pan J."/>
            <person name="Luo Z.H."/>
            <person name="Li M."/>
        </authorList>
    </citation>
    <scope>NUCLEOTIDE SEQUENCE [LARGE SCALE GENOMIC DNA]</scope>
    <source>
        <strain evidence="9">SpSt-556</strain>
    </source>
</reference>
<dbReference type="Gene3D" id="1.10.357.140">
    <property type="entry name" value="UbiA prenyltransferase"/>
    <property type="match status" value="1"/>
</dbReference>
<feature type="transmembrane region" description="Helical" evidence="8">
    <location>
        <begin position="63"/>
        <end position="83"/>
    </location>
</feature>
<name>A0A7C4KZ61_9CHLR</name>
<dbReference type="CDD" id="cd13962">
    <property type="entry name" value="PT_UbiA_UBIAD1"/>
    <property type="match status" value="1"/>
</dbReference>
<evidence type="ECO:0000256" key="2">
    <source>
        <dbReference type="ARBA" id="ARBA00004863"/>
    </source>
</evidence>
<sequence>MMVNVKMWVKALQVIPHVERDEWERLDVISKWLISTRAAVLIMTFISAAIAGLLALRAGEFDLLRWLMLVIGLIFAHATNNLLNDLTDYSRGVDTDNYYRTQYGPQPLEQGLWSRKTHLLYADVTGLIALAAGAYLVAVSGILALWLLLAGAIFVLFYTYPLKYIGLGEVAVLLVWGPLMIGGGYYVITGQWDWYVALASLAYALGPTTVIFGKHIDKLQQDQEKGIRTLPVILGETRSRYVVLGMIALQYIAVITLVAVGYFSPVMLIVLLAWYYLPPVIRVFSRPRPTEKPQDARLAAGWPLYFVAAAFYQNRSYGLLLLVGLILQLFIP</sequence>
<evidence type="ECO:0000256" key="7">
    <source>
        <dbReference type="ARBA" id="ARBA00023136"/>
    </source>
</evidence>